<dbReference type="PANTHER" id="PTHR15735">
    <property type="entry name" value="FCH AND DOUBLE SH3 DOMAINS PROTEIN"/>
    <property type="match status" value="1"/>
</dbReference>
<evidence type="ECO:0000313" key="4">
    <source>
        <dbReference type="EMBL" id="CAD7284162.1"/>
    </source>
</evidence>
<keyword evidence="1 2" id="KW-0175">Coiled coil</keyword>
<dbReference type="AlphaFoldDB" id="A0A7R9GKW1"/>
<evidence type="ECO:0000259" key="3">
    <source>
        <dbReference type="PROSITE" id="PS51741"/>
    </source>
</evidence>
<proteinExistence type="predicted"/>
<name>A0A7R9GKW1_9CRUS</name>
<feature type="coiled-coil region" evidence="2">
    <location>
        <begin position="24"/>
        <end position="128"/>
    </location>
</feature>
<sequence length="226" mass="25868">MLQEVGYVAGQHEVIAENLTTSVVREIQNQVRELKDERKKSLQEGARLQNILTSQLAALERSKKSYEKAWRDAEKAQDTFQKADADLNLSRAEVEKHRNNNSIKSQQCEEAKNEYAAQLQRTNELQRQHYNELMPSVFMSLRNLDNKRIQNYQAAMRRYVEVERDVEPIISKCLDGVLNAADAIEEDEDSRLVIEKFKSGFPIPGDFPFEDLSAMKSGESSTTLNG</sequence>
<dbReference type="PROSITE" id="PS51741">
    <property type="entry name" value="F_BAR"/>
    <property type="match status" value="1"/>
</dbReference>
<dbReference type="InterPro" id="IPR031160">
    <property type="entry name" value="F_BAR_dom"/>
</dbReference>
<dbReference type="Gene3D" id="1.20.1270.60">
    <property type="entry name" value="Arfaptin homology (AH) domain/BAR domain"/>
    <property type="match status" value="1"/>
</dbReference>
<dbReference type="Proteomes" id="UP000678499">
    <property type="component" value="Unassembled WGS sequence"/>
</dbReference>
<organism evidence="4">
    <name type="scientific">Notodromas monacha</name>
    <dbReference type="NCBI Taxonomy" id="399045"/>
    <lineage>
        <taxon>Eukaryota</taxon>
        <taxon>Metazoa</taxon>
        <taxon>Ecdysozoa</taxon>
        <taxon>Arthropoda</taxon>
        <taxon>Crustacea</taxon>
        <taxon>Oligostraca</taxon>
        <taxon>Ostracoda</taxon>
        <taxon>Podocopa</taxon>
        <taxon>Podocopida</taxon>
        <taxon>Cypridocopina</taxon>
        <taxon>Cypridoidea</taxon>
        <taxon>Cyprididae</taxon>
        <taxon>Notodromas</taxon>
    </lineage>
</organism>
<gene>
    <name evidence="4" type="ORF">NMOB1V02_LOCUS11769</name>
</gene>
<feature type="domain" description="F-BAR" evidence="3">
    <location>
        <begin position="1"/>
        <end position="189"/>
    </location>
</feature>
<dbReference type="PANTHER" id="PTHR15735:SF12">
    <property type="entry name" value="CDC42-INTERACTING PROTEIN 4, ISOFORM B"/>
    <property type="match status" value="1"/>
</dbReference>
<feature type="non-terminal residue" evidence="4">
    <location>
        <position position="1"/>
    </location>
</feature>
<evidence type="ECO:0000256" key="1">
    <source>
        <dbReference type="PROSITE-ProRule" id="PRU01077"/>
    </source>
</evidence>
<protein>
    <recommendedName>
        <fullName evidence="3">F-BAR domain-containing protein</fullName>
    </recommendedName>
</protein>
<reference evidence="4" key="1">
    <citation type="submission" date="2020-11" db="EMBL/GenBank/DDBJ databases">
        <authorList>
            <person name="Tran Van P."/>
        </authorList>
    </citation>
    <scope>NUCLEOTIDE SEQUENCE</scope>
</reference>
<keyword evidence="5" id="KW-1185">Reference proteome</keyword>
<evidence type="ECO:0000313" key="5">
    <source>
        <dbReference type="Proteomes" id="UP000678499"/>
    </source>
</evidence>
<dbReference type="EMBL" id="CAJPEX010007165">
    <property type="protein sequence ID" value="CAG0924314.1"/>
    <property type="molecule type" value="Genomic_DNA"/>
</dbReference>
<dbReference type="SUPFAM" id="SSF103657">
    <property type="entry name" value="BAR/IMD domain-like"/>
    <property type="match status" value="1"/>
</dbReference>
<evidence type="ECO:0000256" key="2">
    <source>
        <dbReference type="SAM" id="Coils"/>
    </source>
</evidence>
<dbReference type="OrthoDB" id="8783038at2759"/>
<dbReference type="InterPro" id="IPR027267">
    <property type="entry name" value="AH/BAR_dom_sf"/>
</dbReference>
<accession>A0A7R9GKW1</accession>
<dbReference type="EMBL" id="OA889202">
    <property type="protein sequence ID" value="CAD7284162.1"/>
    <property type="molecule type" value="Genomic_DNA"/>
</dbReference>